<evidence type="ECO:0000313" key="4">
    <source>
        <dbReference type="EMBL" id="MBA0084524.1"/>
    </source>
</evidence>
<evidence type="ECO:0000256" key="1">
    <source>
        <dbReference type="RuleBase" id="RU003494"/>
    </source>
</evidence>
<dbReference type="SUPFAM" id="SSF52833">
    <property type="entry name" value="Thioredoxin-like"/>
    <property type="match status" value="1"/>
</dbReference>
<dbReference type="PROSITE" id="PS50405">
    <property type="entry name" value="GST_CTER"/>
    <property type="match status" value="1"/>
</dbReference>
<evidence type="ECO:0000259" key="3">
    <source>
        <dbReference type="PROSITE" id="PS50405"/>
    </source>
</evidence>
<dbReference type="GO" id="GO:0016740">
    <property type="term" value="F:transferase activity"/>
    <property type="evidence" value="ECO:0007669"/>
    <property type="project" value="UniProtKB-KW"/>
</dbReference>
<dbReference type="InterPro" id="IPR036249">
    <property type="entry name" value="Thioredoxin-like_sf"/>
</dbReference>
<dbReference type="InterPro" id="IPR036282">
    <property type="entry name" value="Glutathione-S-Trfase_C_sf"/>
</dbReference>
<name>A0A7V8SW44_9BACT</name>
<feature type="domain" description="GST C-terminal" evidence="3">
    <location>
        <begin position="86"/>
        <end position="203"/>
    </location>
</feature>
<proteinExistence type="inferred from homology"/>
<dbReference type="PROSITE" id="PS50404">
    <property type="entry name" value="GST_NTER"/>
    <property type="match status" value="1"/>
</dbReference>
<dbReference type="SFLD" id="SFLDG00358">
    <property type="entry name" value="Main_(cytGST)"/>
    <property type="match status" value="1"/>
</dbReference>
<dbReference type="AlphaFoldDB" id="A0A7V8SW44"/>
<dbReference type="InterPro" id="IPR034345">
    <property type="entry name" value="Gtt2-like_N"/>
</dbReference>
<dbReference type="PANTHER" id="PTHR44051:SF2">
    <property type="entry name" value="HYPOTHETICAL GLUTATHIONE S-TRANSFERASE LIKE PROTEIN"/>
    <property type="match status" value="1"/>
</dbReference>
<dbReference type="InterPro" id="IPR040079">
    <property type="entry name" value="Glutathione_S-Trfase"/>
</dbReference>
<dbReference type="Proteomes" id="UP000567293">
    <property type="component" value="Unassembled WGS sequence"/>
</dbReference>
<dbReference type="EMBL" id="JACDQQ010000592">
    <property type="protein sequence ID" value="MBA0084524.1"/>
    <property type="molecule type" value="Genomic_DNA"/>
</dbReference>
<dbReference type="PANTHER" id="PTHR44051">
    <property type="entry name" value="GLUTATHIONE S-TRANSFERASE-RELATED"/>
    <property type="match status" value="1"/>
</dbReference>
<dbReference type="InterPro" id="IPR004045">
    <property type="entry name" value="Glutathione_S-Trfase_N"/>
</dbReference>
<gene>
    <name evidence="4" type="ORF">HRJ53_05980</name>
</gene>
<comment type="caution">
    <text evidence="4">The sequence shown here is derived from an EMBL/GenBank/DDBJ whole genome shotgun (WGS) entry which is preliminary data.</text>
</comment>
<dbReference type="SFLD" id="SFLDS00019">
    <property type="entry name" value="Glutathione_Transferase_(cytos"/>
    <property type="match status" value="1"/>
</dbReference>
<sequence>MKLYNHSQAPNPRRVRIFMAEKGISLPMEEVDLMAGKNRTPEFLAKNPSGGLPVLELDDGGCIAESVAICRYLEGQHPEPNLMGRNPREQAEIEMWNRRMELELFGSIGQTICNTHPMFKERLRQFPEYGEAQRAVVQQRLERMEKELAGRQFVAGDRYTIADITALVAIDIAGRMANITIPPALANLNRWHQAVSSRPSAKA</sequence>
<dbReference type="Pfam" id="PF00043">
    <property type="entry name" value="GST_C"/>
    <property type="match status" value="1"/>
</dbReference>
<dbReference type="Gene3D" id="1.20.1050.10">
    <property type="match status" value="1"/>
</dbReference>
<dbReference type="InterPro" id="IPR010987">
    <property type="entry name" value="Glutathione-S-Trfase_C-like"/>
</dbReference>
<dbReference type="CDD" id="cd03051">
    <property type="entry name" value="GST_N_GTT2_like"/>
    <property type="match status" value="1"/>
</dbReference>
<feature type="domain" description="GST N-terminal" evidence="2">
    <location>
        <begin position="1"/>
        <end position="81"/>
    </location>
</feature>
<comment type="similarity">
    <text evidence="1">Belongs to the GST superfamily.</text>
</comment>
<dbReference type="Gene3D" id="3.40.30.10">
    <property type="entry name" value="Glutaredoxin"/>
    <property type="match status" value="1"/>
</dbReference>
<dbReference type="Pfam" id="PF02798">
    <property type="entry name" value="GST_N"/>
    <property type="match status" value="1"/>
</dbReference>
<dbReference type="InterPro" id="IPR004046">
    <property type="entry name" value="GST_C"/>
</dbReference>
<evidence type="ECO:0000259" key="2">
    <source>
        <dbReference type="PROSITE" id="PS50404"/>
    </source>
</evidence>
<organism evidence="4 5">
    <name type="scientific">Candidatus Acidiferrum panamense</name>
    <dbReference type="NCBI Taxonomy" id="2741543"/>
    <lineage>
        <taxon>Bacteria</taxon>
        <taxon>Pseudomonadati</taxon>
        <taxon>Acidobacteriota</taxon>
        <taxon>Terriglobia</taxon>
        <taxon>Candidatus Acidiferrales</taxon>
        <taxon>Candidatus Acidiferrum</taxon>
    </lineage>
</organism>
<accession>A0A7V8SW44</accession>
<dbReference type="SUPFAM" id="SSF47616">
    <property type="entry name" value="GST C-terminal domain-like"/>
    <property type="match status" value="1"/>
</dbReference>
<keyword evidence="5" id="KW-1185">Reference proteome</keyword>
<protein>
    <submittedName>
        <fullName evidence="4">Glutathione S-transferase family protein</fullName>
    </submittedName>
</protein>
<evidence type="ECO:0000313" key="5">
    <source>
        <dbReference type="Proteomes" id="UP000567293"/>
    </source>
</evidence>
<reference evidence="4" key="1">
    <citation type="submission" date="2020-06" db="EMBL/GenBank/DDBJ databases">
        <title>Legume-microbial interactions unlock mineral nutrients during tropical forest succession.</title>
        <authorList>
            <person name="Epihov D.Z."/>
        </authorList>
    </citation>
    <scope>NUCLEOTIDE SEQUENCE [LARGE SCALE GENOMIC DNA]</scope>
    <source>
        <strain evidence="4">Pan2503</strain>
    </source>
</reference>